<dbReference type="EMBL" id="ATDL01000002">
    <property type="protein sequence ID" value="ERJ61310.1"/>
    <property type="molecule type" value="Genomic_DNA"/>
</dbReference>
<accession>U2I1A8</accession>
<dbReference type="AlphaFoldDB" id="U2I1A8"/>
<proteinExistence type="predicted"/>
<evidence type="ECO:0000313" key="1">
    <source>
        <dbReference type="EMBL" id="ERJ61310.1"/>
    </source>
</evidence>
<reference evidence="1 2" key="1">
    <citation type="journal article" date="2013" name="Genome Announc.">
        <title>The Draft Genome Sequence of Sphingomonas paucimobilis Strain HER1398 (Proteobacteria), Host to the Giant PAU Phage, Indicates That It Is a Member of the Genus Sphingobacterium (Bacteroidetes).</title>
        <authorList>
            <person name="White R.A.III."/>
            <person name="Suttle C.A."/>
        </authorList>
    </citation>
    <scope>NUCLEOTIDE SEQUENCE [LARGE SCALE GENOMIC DNA]</scope>
    <source>
        <strain evidence="1 2">HER1398</strain>
    </source>
</reference>
<name>U2I1A8_9SPHI</name>
<dbReference type="Proteomes" id="UP000016584">
    <property type="component" value="Unassembled WGS sequence"/>
</dbReference>
<dbReference type="eggNOG" id="ENOG502ZE0E">
    <property type="taxonomic scope" value="Bacteria"/>
</dbReference>
<keyword evidence="2" id="KW-1185">Reference proteome</keyword>
<dbReference type="STRING" id="1346330.M472_21380"/>
<protein>
    <submittedName>
        <fullName evidence="1">Uncharacterized protein</fullName>
    </submittedName>
</protein>
<gene>
    <name evidence="1" type="ORF">M472_21380</name>
</gene>
<dbReference type="PATRIC" id="fig|1346330.5.peg.241"/>
<evidence type="ECO:0000313" key="2">
    <source>
        <dbReference type="Proteomes" id="UP000016584"/>
    </source>
</evidence>
<sequence length="133" mass="14996">MYMKQNFNNAGFANTQASVLNLPSAVRHVETDRIRTDIDGWMLDTFELSTDQQAQLKDLSPDFKQQIADAVADSWDAGQLILFDKQAEPLGNNERKQKTVKEVVLEKMSATSQSVRSQDMADTQQVAIRIQYG</sequence>
<comment type="caution">
    <text evidence="1">The sequence shown here is derived from an EMBL/GenBank/DDBJ whole genome shotgun (WGS) entry which is preliminary data.</text>
</comment>
<organism evidence="1 2">
    <name type="scientific">Sphingobacterium paucimobilis HER1398</name>
    <dbReference type="NCBI Taxonomy" id="1346330"/>
    <lineage>
        <taxon>Bacteria</taxon>
        <taxon>Pseudomonadati</taxon>
        <taxon>Bacteroidota</taxon>
        <taxon>Sphingobacteriia</taxon>
        <taxon>Sphingobacteriales</taxon>
        <taxon>Sphingobacteriaceae</taxon>
        <taxon>Sphingobacterium</taxon>
    </lineage>
</organism>